<evidence type="ECO:0000256" key="6">
    <source>
        <dbReference type="ARBA" id="ARBA00022729"/>
    </source>
</evidence>
<evidence type="ECO:0000256" key="1">
    <source>
        <dbReference type="ARBA" id="ARBA00004251"/>
    </source>
</evidence>
<dbReference type="OrthoDB" id="684643at2759"/>
<dbReference type="InterPro" id="IPR013210">
    <property type="entry name" value="LRR_N_plant-typ"/>
</dbReference>
<feature type="domain" description="Leucine-rich repeat-containing N-terminal plant-type" evidence="13">
    <location>
        <begin position="44"/>
        <end position="82"/>
    </location>
</feature>
<protein>
    <recommendedName>
        <fullName evidence="2">non-specific serine/threonine protein kinase</fullName>
        <ecNumber evidence="2">2.7.11.1</ecNumber>
    </recommendedName>
</protein>
<comment type="caution">
    <text evidence="14">The sequence shown here is derived from an EMBL/GenBank/DDBJ whole genome shotgun (WGS) entry which is preliminary data.</text>
</comment>
<dbReference type="InterPro" id="IPR050994">
    <property type="entry name" value="At_inactive_RLKs"/>
</dbReference>
<evidence type="ECO:0000256" key="5">
    <source>
        <dbReference type="ARBA" id="ARBA00022679"/>
    </source>
</evidence>
<name>A0A6G1FFC5_9ORYZ</name>
<gene>
    <name evidence="14" type="ORF">E2562_035097</name>
</gene>
<dbReference type="PANTHER" id="PTHR48010">
    <property type="entry name" value="OS05G0588300 PROTEIN"/>
    <property type="match status" value="1"/>
</dbReference>
<dbReference type="GO" id="GO:0005886">
    <property type="term" value="C:plasma membrane"/>
    <property type="evidence" value="ECO:0007669"/>
    <property type="project" value="UniProtKB-SubCell"/>
</dbReference>
<comment type="catalytic activity">
    <reaction evidence="11">
        <text>L-seryl-[protein] + ATP = O-phospho-L-seryl-[protein] + ADP + H(+)</text>
        <dbReference type="Rhea" id="RHEA:17989"/>
        <dbReference type="Rhea" id="RHEA-COMP:9863"/>
        <dbReference type="Rhea" id="RHEA-COMP:11604"/>
        <dbReference type="ChEBI" id="CHEBI:15378"/>
        <dbReference type="ChEBI" id="CHEBI:29999"/>
        <dbReference type="ChEBI" id="CHEBI:30616"/>
        <dbReference type="ChEBI" id="CHEBI:83421"/>
        <dbReference type="ChEBI" id="CHEBI:456216"/>
        <dbReference type="EC" id="2.7.11.1"/>
    </reaction>
</comment>
<evidence type="ECO:0000256" key="10">
    <source>
        <dbReference type="ARBA" id="ARBA00047899"/>
    </source>
</evidence>
<sequence>MRPVSHCSCSNKTRRFCRHFHGLVILVLLPLLSFVSPAGSCTEQERRSLLRFLAGLSQDGGLAASWRPDVDCCGAWEGVVCDGEGTVTEVSLPSRGLHGRISPSSLAGLAGLIRLNLSHNALSGGLPPGLMHSASLLVLDVSFNSLDGALPPPPPLAMKPPLQVLNISTNKFAGEFPSLDAMANLIALNGSNNSFTGQMPATSLCRSSPSLSVLDLSHNWFTGEVSPALANCTMLKVLKVGMNNLSGTLPVELFDMTSLEHICFADNGLQGELDEAHMAKLNNLVTLDLGGNSFHGEIPESIGQLKKLEVLRLSNNNMSGHLPSSLGNSTSLTTIDLKMNSFSGVLGMVDFSSLRAGLVQ</sequence>
<keyword evidence="15" id="KW-1185">Reference proteome</keyword>
<dbReference type="GO" id="GO:0004674">
    <property type="term" value="F:protein serine/threonine kinase activity"/>
    <property type="evidence" value="ECO:0007669"/>
    <property type="project" value="UniProtKB-KW"/>
</dbReference>
<accession>A0A6G1FFC5</accession>
<dbReference type="InterPro" id="IPR001611">
    <property type="entry name" value="Leu-rich_rpt"/>
</dbReference>
<evidence type="ECO:0000256" key="7">
    <source>
        <dbReference type="ARBA" id="ARBA00022737"/>
    </source>
</evidence>
<feature type="signal peptide" evidence="12">
    <location>
        <begin position="1"/>
        <end position="40"/>
    </location>
</feature>
<dbReference type="Pfam" id="PF00560">
    <property type="entry name" value="LRR_1"/>
    <property type="match status" value="4"/>
</dbReference>
<evidence type="ECO:0000256" key="2">
    <source>
        <dbReference type="ARBA" id="ARBA00012513"/>
    </source>
</evidence>
<evidence type="ECO:0000256" key="11">
    <source>
        <dbReference type="ARBA" id="ARBA00048679"/>
    </source>
</evidence>
<keyword evidence="4" id="KW-0433">Leucine-rich repeat</keyword>
<evidence type="ECO:0000313" key="14">
    <source>
        <dbReference type="EMBL" id="KAF0935646.1"/>
    </source>
</evidence>
<evidence type="ECO:0000256" key="9">
    <source>
        <dbReference type="ARBA" id="ARBA00023180"/>
    </source>
</evidence>
<dbReference type="EMBL" id="SPHZ02000001">
    <property type="protein sequence ID" value="KAF0935646.1"/>
    <property type="molecule type" value="Genomic_DNA"/>
</dbReference>
<evidence type="ECO:0000313" key="15">
    <source>
        <dbReference type="Proteomes" id="UP000479710"/>
    </source>
</evidence>
<keyword evidence="8" id="KW-0418">Kinase</keyword>
<dbReference type="Proteomes" id="UP000479710">
    <property type="component" value="Unassembled WGS sequence"/>
</dbReference>
<proteinExistence type="predicted"/>
<dbReference type="SUPFAM" id="SSF52058">
    <property type="entry name" value="L domain-like"/>
    <property type="match status" value="1"/>
</dbReference>
<evidence type="ECO:0000256" key="12">
    <source>
        <dbReference type="SAM" id="SignalP"/>
    </source>
</evidence>
<dbReference type="InterPro" id="IPR032675">
    <property type="entry name" value="LRR_dom_sf"/>
</dbReference>
<reference evidence="14 15" key="1">
    <citation type="submission" date="2019-11" db="EMBL/GenBank/DDBJ databases">
        <title>Whole genome sequence of Oryza granulata.</title>
        <authorList>
            <person name="Li W."/>
        </authorList>
    </citation>
    <scope>NUCLEOTIDE SEQUENCE [LARGE SCALE GENOMIC DNA]</scope>
    <source>
        <strain evidence="15">cv. Menghai</strain>
        <tissue evidence="14">Leaf</tissue>
    </source>
</reference>
<organism evidence="14 15">
    <name type="scientific">Oryza meyeriana var. granulata</name>
    <dbReference type="NCBI Taxonomy" id="110450"/>
    <lineage>
        <taxon>Eukaryota</taxon>
        <taxon>Viridiplantae</taxon>
        <taxon>Streptophyta</taxon>
        <taxon>Embryophyta</taxon>
        <taxon>Tracheophyta</taxon>
        <taxon>Spermatophyta</taxon>
        <taxon>Magnoliopsida</taxon>
        <taxon>Liliopsida</taxon>
        <taxon>Poales</taxon>
        <taxon>Poaceae</taxon>
        <taxon>BOP clade</taxon>
        <taxon>Oryzoideae</taxon>
        <taxon>Oryzeae</taxon>
        <taxon>Oryzinae</taxon>
        <taxon>Oryza</taxon>
        <taxon>Oryza meyeriana</taxon>
    </lineage>
</organism>
<evidence type="ECO:0000256" key="8">
    <source>
        <dbReference type="ARBA" id="ARBA00022777"/>
    </source>
</evidence>
<keyword evidence="5" id="KW-0808">Transferase</keyword>
<dbReference type="PANTHER" id="PTHR48010:SF58">
    <property type="entry name" value="RECEPTOR PROTEIN KINASE-LIKE PROTEIN ZAR1"/>
    <property type="match status" value="1"/>
</dbReference>
<feature type="chain" id="PRO_5026295616" description="non-specific serine/threonine protein kinase" evidence="12">
    <location>
        <begin position="41"/>
        <end position="360"/>
    </location>
</feature>
<keyword evidence="9" id="KW-0325">Glycoprotein</keyword>
<evidence type="ECO:0000259" key="13">
    <source>
        <dbReference type="Pfam" id="PF08263"/>
    </source>
</evidence>
<comment type="subcellular location">
    <subcellularLocation>
        <location evidence="1">Cell membrane</location>
        <topology evidence="1">Single-pass type I membrane protein</topology>
    </subcellularLocation>
</comment>
<dbReference type="Pfam" id="PF08263">
    <property type="entry name" value="LRRNT_2"/>
    <property type="match status" value="1"/>
</dbReference>
<dbReference type="Gene3D" id="3.80.10.10">
    <property type="entry name" value="Ribonuclease Inhibitor"/>
    <property type="match status" value="3"/>
</dbReference>
<evidence type="ECO:0000256" key="4">
    <source>
        <dbReference type="ARBA" id="ARBA00022614"/>
    </source>
</evidence>
<dbReference type="FunFam" id="3.80.10.10:FF:000041">
    <property type="entry name" value="LRR receptor-like serine/threonine-protein kinase ERECTA"/>
    <property type="match status" value="1"/>
</dbReference>
<keyword evidence="3" id="KW-0723">Serine/threonine-protein kinase</keyword>
<dbReference type="EC" id="2.7.11.1" evidence="2"/>
<keyword evidence="6 12" id="KW-0732">Signal</keyword>
<dbReference type="FunFam" id="3.80.10.10:FF:000403">
    <property type="entry name" value="Receptor-like protein 2"/>
    <property type="match status" value="1"/>
</dbReference>
<keyword evidence="7" id="KW-0677">Repeat</keyword>
<dbReference type="AlphaFoldDB" id="A0A6G1FFC5"/>
<comment type="catalytic activity">
    <reaction evidence="10">
        <text>L-threonyl-[protein] + ATP = O-phospho-L-threonyl-[protein] + ADP + H(+)</text>
        <dbReference type="Rhea" id="RHEA:46608"/>
        <dbReference type="Rhea" id="RHEA-COMP:11060"/>
        <dbReference type="Rhea" id="RHEA-COMP:11605"/>
        <dbReference type="ChEBI" id="CHEBI:15378"/>
        <dbReference type="ChEBI" id="CHEBI:30013"/>
        <dbReference type="ChEBI" id="CHEBI:30616"/>
        <dbReference type="ChEBI" id="CHEBI:61977"/>
        <dbReference type="ChEBI" id="CHEBI:456216"/>
        <dbReference type="EC" id="2.7.11.1"/>
    </reaction>
</comment>
<evidence type="ECO:0000256" key="3">
    <source>
        <dbReference type="ARBA" id="ARBA00022527"/>
    </source>
</evidence>